<feature type="transmembrane region" description="Helical" evidence="2">
    <location>
        <begin position="95"/>
        <end position="117"/>
    </location>
</feature>
<organism evidence="3 4">
    <name type="scientific">Thiohalobacter thiocyanaticus</name>
    <dbReference type="NCBI Taxonomy" id="585455"/>
    <lineage>
        <taxon>Bacteria</taxon>
        <taxon>Pseudomonadati</taxon>
        <taxon>Pseudomonadota</taxon>
        <taxon>Gammaproteobacteria</taxon>
        <taxon>Thiohalobacterales</taxon>
        <taxon>Thiohalobacteraceae</taxon>
        <taxon>Thiohalobacter</taxon>
    </lineage>
</organism>
<evidence type="ECO:0008006" key="5">
    <source>
        <dbReference type="Google" id="ProtNLM"/>
    </source>
</evidence>
<proteinExistence type="predicted"/>
<keyword evidence="4" id="KW-1185">Reference proteome</keyword>
<accession>A0A426QJ35</accession>
<name>A0A426QJ35_9GAMM</name>
<feature type="transmembrane region" description="Helical" evidence="2">
    <location>
        <begin position="61"/>
        <end position="89"/>
    </location>
</feature>
<feature type="compositionally biased region" description="Polar residues" evidence="1">
    <location>
        <begin position="9"/>
        <end position="21"/>
    </location>
</feature>
<sequence length="155" mass="16225">MSEPGHNPDNLTSDPAGSGTDTDPGLRAAFGEAVLALQQLVGSTAELAAVEARRAVTAAGWILALGVGIAATVLAAWALAGSALAFWLVAEGWSWGWALLLVAGLNLLAALLMALAIRRLASRLGFPALRRTLFRDRRRQTDAEPHQPVGTAYSE</sequence>
<dbReference type="EMBL" id="QZMU01000001">
    <property type="protein sequence ID" value="RRQ21726.1"/>
    <property type="molecule type" value="Genomic_DNA"/>
</dbReference>
<evidence type="ECO:0000313" key="3">
    <source>
        <dbReference type="EMBL" id="RRQ21726.1"/>
    </source>
</evidence>
<keyword evidence="2" id="KW-0812">Transmembrane</keyword>
<dbReference type="Proteomes" id="UP000287798">
    <property type="component" value="Unassembled WGS sequence"/>
</dbReference>
<reference evidence="3 4" key="1">
    <citation type="journal article" date="2010" name="Int. J. Syst. Evol. Microbiol.">
        <title>Thiohalobacter thiocyanaticus gen. nov., sp. nov., a moderately halophilic, sulfur-oxidizing gammaproteobacterium from hypersaline lakes, that utilizes thiocyanate.</title>
        <authorList>
            <person name="Sorokin D.Y."/>
            <person name="Kovaleva O.L."/>
            <person name="Tourova T.P."/>
            <person name="Muyzer G."/>
        </authorList>
    </citation>
    <scope>NUCLEOTIDE SEQUENCE [LARGE SCALE GENOMIC DNA]</scope>
    <source>
        <strain evidence="3 4">Hrh1</strain>
    </source>
</reference>
<keyword evidence="2" id="KW-0472">Membrane</keyword>
<comment type="caution">
    <text evidence="3">The sequence shown here is derived from an EMBL/GenBank/DDBJ whole genome shotgun (WGS) entry which is preliminary data.</text>
</comment>
<dbReference type="AlphaFoldDB" id="A0A426QJ35"/>
<keyword evidence="2" id="KW-1133">Transmembrane helix</keyword>
<protein>
    <recommendedName>
        <fullName evidence="5">Phage holin family protein</fullName>
    </recommendedName>
</protein>
<evidence type="ECO:0000256" key="2">
    <source>
        <dbReference type="SAM" id="Phobius"/>
    </source>
</evidence>
<evidence type="ECO:0000256" key="1">
    <source>
        <dbReference type="SAM" id="MobiDB-lite"/>
    </source>
</evidence>
<evidence type="ECO:0000313" key="4">
    <source>
        <dbReference type="Proteomes" id="UP000287798"/>
    </source>
</evidence>
<dbReference type="RefSeq" id="WP_125181069.1">
    <property type="nucleotide sequence ID" value="NZ_QZMU01000001.1"/>
</dbReference>
<gene>
    <name evidence="3" type="ORF">D6C00_07020</name>
</gene>
<feature type="region of interest" description="Disordered" evidence="1">
    <location>
        <begin position="1"/>
        <end position="22"/>
    </location>
</feature>